<evidence type="ECO:0000313" key="6">
    <source>
        <dbReference type="Proteomes" id="UP000018817"/>
    </source>
</evidence>
<dbReference type="Pfam" id="PF11969">
    <property type="entry name" value="DcpS_C"/>
    <property type="match status" value="1"/>
</dbReference>
<feature type="domain" description="HIT" evidence="4">
    <location>
        <begin position="22"/>
        <end position="155"/>
    </location>
</feature>
<reference evidence="5 6" key="2">
    <citation type="submission" date="2013-11" db="EMBL/GenBank/DDBJ databases">
        <title>The Genome Sequence of Phytophthora parasitica INRA-310.</title>
        <authorList>
            <consortium name="The Broad Institute Genomics Platform"/>
            <person name="Russ C."/>
            <person name="Tyler B."/>
            <person name="Panabieres F."/>
            <person name="Shan W."/>
            <person name="Tripathy S."/>
            <person name="Grunwald N."/>
            <person name="Machado M."/>
            <person name="Johnson C.S."/>
            <person name="Arredondo F."/>
            <person name="Hong C."/>
            <person name="Coffey M."/>
            <person name="Young S.K."/>
            <person name="Zeng Q."/>
            <person name="Gargeya S."/>
            <person name="Fitzgerald M."/>
            <person name="Abouelleil A."/>
            <person name="Alvarado L."/>
            <person name="Chapman S.B."/>
            <person name="Gainer-Dewar J."/>
            <person name="Goldberg J."/>
            <person name="Griggs A."/>
            <person name="Gujja S."/>
            <person name="Hansen M."/>
            <person name="Howarth C."/>
            <person name="Imamovic A."/>
            <person name="Ireland A."/>
            <person name="Larimer J."/>
            <person name="McCowan C."/>
            <person name="Murphy C."/>
            <person name="Pearson M."/>
            <person name="Poon T.W."/>
            <person name="Priest M."/>
            <person name="Roberts A."/>
            <person name="Saif S."/>
            <person name="Shea T."/>
            <person name="Sykes S."/>
            <person name="Wortman J."/>
            <person name="Nusbaum C."/>
            <person name="Birren B."/>
        </authorList>
    </citation>
    <scope>NUCLEOTIDE SEQUENCE [LARGE SCALE GENOMIC DNA]</scope>
    <source>
        <strain evidence="5 6">INRA-310</strain>
    </source>
</reference>
<dbReference type="PANTHER" id="PTHR12486:SF5">
    <property type="entry name" value="ADENOSINE 5'-MONOPHOSPHORAMIDASE HINT3"/>
    <property type="match status" value="1"/>
</dbReference>
<protein>
    <recommendedName>
        <fullName evidence="4">HIT domain-containing protein</fullName>
    </recommendedName>
</protein>
<evidence type="ECO:0000256" key="3">
    <source>
        <dbReference type="PROSITE-ProRule" id="PRU00464"/>
    </source>
</evidence>
<sequence length="191" mass="21790">MTDSILTIFFFQRRMWGVRACAFCCETLRTRNHIVYEDAKVIAMLDHNPRAKKHILVIPHEHIPSVDDLTPTHYDLLEHMLLTGKEILAKDGFVDNESCRYISKSPVIAPFVAILVLNANATILCRFGFHRSPFASVPHLHMHCLGLPFLPSWNRLRYMESMVPSYISAESALAALRAKRDALDSIRSSEE</sequence>
<dbReference type="GO" id="GO:0000166">
    <property type="term" value="F:nucleotide binding"/>
    <property type="evidence" value="ECO:0007669"/>
    <property type="project" value="UniProtKB-KW"/>
</dbReference>
<dbReference type="PROSITE" id="PS51084">
    <property type="entry name" value="HIT_2"/>
    <property type="match status" value="1"/>
</dbReference>
<dbReference type="PANTHER" id="PTHR12486">
    <property type="entry name" value="APRATAXIN-RELATED"/>
    <property type="match status" value="1"/>
</dbReference>
<dbReference type="GeneID" id="20177916"/>
<evidence type="ECO:0000256" key="2">
    <source>
        <dbReference type="ARBA" id="ARBA00022801"/>
    </source>
</evidence>
<dbReference type="RefSeq" id="XP_008901245.1">
    <property type="nucleotide sequence ID" value="XM_008902997.1"/>
</dbReference>
<evidence type="ECO:0000313" key="5">
    <source>
        <dbReference type="EMBL" id="ETN13172.1"/>
    </source>
</evidence>
<dbReference type="AlphaFoldDB" id="W2QJ49"/>
<dbReference type="OMA" id="EKKCIFC"/>
<keyword evidence="2" id="KW-0378">Hydrolase</keyword>
<keyword evidence="1" id="KW-0547">Nucleotide-binding</keyword>
<accession>W2QJ49</accession>
<dbReference type="Proteomes" id="UP000018817">
    <property type="component" value="Unassembled WGS sequence"/>
</dbReference>
<dbReference type="InterPro" id="IPR036265">
    <property type="entry name" value="HIT-like_sf"/>
</dbReference>
<proteinExistence type="predicted"/>
<dbReference type="GO" id="GO:0016787">
    <property type="term" value="F:hydrolase activity"/>
    <property type="evidence" value="ECO:0007669"/>
    <property type="project" value="UniProtKB-KW"/>
</dbReference>
<organism evidence="5 6">
    <name type="scientific">Phytophthora nicotianae (strain INRA-310)</name>
    <name type="common">Phytophthora parasitica</name>
    <dbReference type="NCBI Taxonomy" id="761204"/>
    <lineage>
        <taxon>Eukaryota</taxon>
        <taxon>Sar</taxon>
        <taxon>Stramenopiles</taxon>
        <taxon>Oomycota</taxon>
        <taxon>Peronosporomycetes</taxon>
        <taxon>Peronosporales</taxon>
        <taxon>Peronosporaceae</taxon>
        <taxon>Phytophthora</taxon>
    </lineage>
</organism>
<dbReference type="STRING" id="761204.W2QJ49"/>
<dbReference type="SUPFAM" id="SSF54197">
    <property type="entry name" value="HIT-like"/>
    <property type="match status" value="1"/>
</dbReference>
<gene>
    <name evidence="5" type="ORF">PPTG_08087</name>
</gene>
<dbReference type="OrthoDB" id="1915375at2759"/>
<dbReference type="Gene3D" id="3.30.428.10">
    <property type="entry name" value="HIT-like"/>
    <property type="match status" value="1"/>
</dbReference>
<reference evidence="6" key="1">
    <citation type="submission" date="2011-12" db="EMBL/GenBank/DDBJ databases">
        <authorList>
            <consortium name="The Broad Institute Genome Sequencing Platform"/>
            <person name="Russ C."/>
            <person name="Tyler B."/>
            <person name="Panabieres F."/>
            <person name="Shan W."/>
            <person name="Tripathy S."/>
            <person name="Grunwald N."/>
            <person name="Machado M."/>
            <person name="Young S.K."/>
            <person name="Zeng Q."/>
            <person name="Gargeya S."/>
            <person name="Fitzgerald M."/>
            <person name="Haas B."/>
            <person name="Abouelleil A."/>
            <person name="Alvarado L."/>
            <person name="Arachchi H.M."/>
            <person name="Berlin A."/>
            <person name="Chapman S.B."/>
            <person name="Gearin G."/>
            <person name="Goldberg J."/>
            <person name="Griggs A."/>
            <person name="Gujja S."/>
            <person name="Hansen M."/>
            <person name="Heiman D."/>
            <person name="Howarth C."/>
            <person name="Larimer J."/>
            <person name="Lui A."/>
            <person name="MacDonald P.J.P."/>
            <person name="McCowen C."/>
            <person name="Montmayeur A."/>
            <person name="Murphy C."/>
            <person name="Neiman D."/>
            <person name="Pearson M."/>
            <person name="Priest M."/>
            <person name="Roberts A."/>
            <person name="Saif S."/>
            <person name="Shea T."/>
            <person name="Sisk P."/>
            <person name="Stolte C."/>
            <person name="Sykes S."/>
            <person name="Wortman J."/>
            <person name="Nusbaum C."/>
            <person name="Birren B."/>
        </authorList>
    </citation>
    <scope>NUCLEOTIDE SEQUENCE [LARGE SCALE GENOMIC DNA]</scope>
    <source>
        <strain evidence="6">INRA-310</strain>
    </source>
</reference>
<evidence type="ECO:0000256" key="1">
    <source>
        <dbReference type="ARBA" id="ARBA00022741"/>
    </source>
</evidence>
<dbReference type="VEuPathDB" id="FungiDB:PPTG_08087"/>
<dbReference type="EMBL" id="KI669575">
    <property type="protein sequence ID" value="ETN13172.1"/>
    <property type="molecule type" value="Genomic_DNA"/>
</dbReference>
<dbReference type="InterPro" id="IPR011146">
    <property type="entry name" value="HIT-like"/>
</dbReference>
<feature type="short sequence motif" description="Histidine triad motif" evidence="3">
    <location>
        <begin position="139"/>
        <end position="143"/>
    </location>
</feature>
<evidence type="ECO:0000259" key="4">
    <source>
        <dbReference type="PROSITE" id="PS51084"/>
    </source>
</evidence>
<name>W2QJ49_PHYN3</name>